<evidence type="ECO:0000313" key="2">
    <source>
        <dbReference type="Proteomes" id="UP000800096"/>
    </source>
</evidence>
<name>A0A6A5QMY2_AMPQU</name>
<dbReference type="EMBL" id="ML979135">
    <property type="protein sequence ID" value="KAF1917141.1"/>
    <property type="molecule type" value="Genomic_DNA"/>
</dbReference>
<dbReference type="AlphaFoldDB" id="A0A6A5QMY2"/>
<reference evidence="1" key="1">
    <citation type="journal article" date="2020" name="Stud. Mycol.">
        <title>101 Dothideomycetes genomes: a test case for predicting lifestyles and emergence of pathogens.</title>
        <authorList>
            <person name="Haridas S."/>
            <person name="Albert R."/>
            <person name="Binder M."/>
            <person name="Bloem J."/>
            <person name="Labutti K."/>
            <person name="Salamov A."/>
            <person name="Andreopoulos B."/>
            <person name="Baker S."/>
            <person name="Barry K."/>
            <person name="Bills G."/>
            <person name="Bluhm B."/>
            <person name="Cannon C."/>
            <person name="Castanera R."/>
            <person name="Culley D."/>
            <person name="Daum C."/>
            <person name="Ezra D."/>
            <person name="Gonzalez J."/>
            <person name="Henrissat B."/>
            <person name="Kuo A."/>
            <person name="Liang C."/>
            <person name="Lipzen A."/>
            <person name="Lutzoni F."/>
            <person name="Magnuson J."/>
            <person name="Mondo S."/>
            <person name="Nolan M."/>
            <person name="Ohm R."/>
            <person name="Pangilinan J."/>
            <person name="Park H.-J."/>
            <person name="Ramirez L."/>
            <person name="Alfaro M."/>
            <person name="Sun H."/>
            <person name="Tritt A."/>
            <person name="Yoshinaga Y."/>
            <person name="Zwiers L.-H."/>
            <person name="Turgeon B."/>
            <person name="Goodwin S."/>
            <person name="Spatafora J."/>
            <person name="Crous P."/>
            <person name="Grigoriev I."/>
        </authorList>
    </citation>
    <scope>NUCLEOTIDE SEQUENCE</scope>
    <source>
        <strain evidence="1">HMLAC05119</strain>
    </source>
</reference>
<evidence type="ECO:0000313" key="1">
    <source>
        <dbReference type="EMBL" id="KAF1917141.1"/>
    </source>
</evidence>
<protein>
    <submittedName>
        <fullName evidence="1">Uncharacterized protein</fullName>
    </submittedName>
</protein>
<organism evidence="1 2">
    <name type="scientific">Ampelomyces quisqualis</name>
    <name type="common">Powdery mildew agent</name>
    <dbReference type="NCBI Taxonomy" id="50730"/>
    <lineage>
        <taxon>Eukaryota</taxon>
        <taxon>Fungi</taxon>
        <taxon>Dikarya</taxon>
        <taxon>Ascomycota</taxon>
        <taxon>Pezizomycotina</taxon>
        <taxon>Dothideomycetes</taxon>
        <taxon>Pleosporomycetidae</taxon>
        <taxon>Pleosporales</taxon>
        <taxon>Pleosporineae</taxon>
        <taxon>Phaeosphaeriaceae</taxon>
        <taxon>Ampelomyces</taxon>
    </lineage>
</organism>
<sequence>MSPYGYANYSSSLPSNEFRTLRRAQDHERLNTHFEHRGNRHDKTTPPYSAFRAKGLSQDERVRVSETRKATRAALGASFDFDDDSYKRSRRRDDDYARPRGWKEDAPCSEAIPQRYIDDFNKRWHEDDEENDADRYLADHTPEARWRKHEPIRYPVGYPIGYPVIVLSEYPRRSASRPRTSAAHVRVDSGYGGESWRLRSPPPQLISSKFSFDDCEKPSRRRGFRERLHLR</sequence>
<gene>
    <name evidence="1" type="ORF">BDU57DRAFT_548696</name>
</gene>
<proteinExistence type="predicted"/>
<keyword evidence="2" id="KW-1185">Reference proteome</keyword>
<dbReference type="Proteomes" id="UP000800096">
    <property type="component" value="Unassembled WGS sequence"/>
</dbReference>
<accession>A0A6A5QMY2</accession>
<dbReference type="OrthoDB" id="3800116at2759"/>